<dbReference type="Proteomes" id="UP000272015">
    <property type="component" value="Unassembled WGS sequence"/>
</dbReference>
<keyword evidence="8" id="KW-1185">Reference proteome</keyword>
<dbReference type="GO" id="GO:1901678">
    <property type="term" value="P:iron coordination entity transport"/>
    <property type="evidence" value="ECO:0007669"/>
    <property type="project" value="UniProtKB-ARBA"/>
</dbReference>
<comment type="similarity">
    <text evidence="2">Belongs to the bacterial solute-binding protein 8 family.</text>
</comment>
<dbReference type="InterPro" id="IPR002491">
    <property type="entry name" value="ABC_transptr_periplasmic_BD"/>
</dbReference>
<proteinExistence type="inferred from homology"/>
<evidence type="ECO:0000313" key="7">
    <source>
        <dbReference type="EMBL" id="RJT87492.1"/>
    </source>
</evidence>
<evidence type="ECO:0000256" key="2">
    <source>
        <dbReference type="ARBA" id="ARBA00008814"/>
    </source>
</evidence>
<comment type="caution">
    <text evidence="7">The sequence shown here is derived from an EMBL/GenBank/DDBJ whole genome shotgun (WGS) entry which is preliminary data.</text>
</comment>
<reference evidence="7 8" key="1">
    <citation type="submission" date="2018-09" db="EMBL/GenBank/DDBJ databases">
        <title>Novel species of Cryobacterium.</title>
        <authorList>
            <person name="Liu Q."/>
            <person name="Xin Y.-H."/>
        </authorList>
    </citation>
    <scope>NUCLEOTIDE SEQUENCE [LARGE SCALE GENOMIC DNA]</scope>
    <source>
        <strain evidence="7 8">Hh39</strain>
    </source>
</reference>
<dbReference type="RefSeq" id="WP_119975365.1">
    <property type="nucleotide sequence ID" value="NZ_JBHSQA010000003.1"/>
</dbReference>
<organism evidence="7 8">
    <name type="scientific">Cryobacterium melibiosiphilum</name>
    <dbReference type="NCBI Taxonomy" id="995039"/>
    <lineage>
        <taxon>Bacteria</taxon>
        <taxon>Bacillati</taxon>
        <taxon>Actinomycetota</taxon>
        <taxon>Actinomycetes</taxon>
        <taxon>Micrococcales</taxon>
        <taxon>Microbacteriaceae</taxon>
        <taxon>Cryobacterium</taxon>
    </lineage>
</organism>
<name>A0A3A5MDE5_9MICO</name>
<gene>
    <name evidence="7" type="ORF">D6T64_14375</name>
</gene>
<feature type="domain" description="Fe/B12 periplasmic-binding" evidence="6">
    <location>
        <begin position="68"/>
        <end position="344"/>
    </location>
</feature>
<keyword evidence="3" id="KW-0813">Transport</keyword>
<protein>
    <submittedName>
        <fullName evidence="7">Iron-siderophore ABC transporter substrate-binding protein</fullName>
    </submittedName>
</protein>
<dbReference type="EMBL" id="QZVS01000089">
    <property type="protein sequence ID" value="RJT87492.1"/>
    <property type="molecule type" value="Genomic_DNA"/>
</dbReference>
<dbReference type="Gene3D" id="3.40.50.1980">
    <property type="entry name" value="Nitrogenase molybdenum iron protein domain"/>
    <property type="match status" value="2"/>
</dbReference>
<evidence type="ECO:0000256" key="1">
    <source>
        <dbReference type="ARBA" id="ARBA00004196"/>
    </source>
</evidence>
<keyword evidence="4 5" id="KW-0732">Signal</keyword>
<evidence type="ECO:0000259" key="6">
    <source>
        <dbReference type="PROSITE" id="PS50983"/>
    </source>
</evidence>
<evidence type="ECO:0000313" key="8">
    <source>
        <dbReference type="Proteomes" id="UP000272015"/>
    </source>
</evidence>
<dbReference type="OrthoDB" id="1846031at2"/>
<comment type="subcellular location">
    <subcellularLocation>
        <location evidence="1">Cell envelope</location>
    </subcellularLocation>
</comment>
<sequence>MRTHLTRPARTRGVALAVGLTTSALLLAGCSSSPAADSDTADVAASGAFPVTIESALGDAVIESAPQRIVTIGWASADTAIALGTTPVGVESATWGGNADLQFPWVADAVEAAGDELPEVFNVYPEVDIEAILALEPDLVLAPQSGISAEDFATLSEIAPTVAYPGDPWATAWDDQIDIIGKALGKSAEATELINDIDTQLADAAAANPEFADLSYAYVYAAVPGELAFYQAGDARVDVISGLGLKLDDTVAATPVTEGTFTAIVGLEQADLLDDVDVLFTWFNDEANETEIESQPLFAQIPAVERGSYLPNVDNQLAMASGLVTPLSVPWALDKYVPMIKEAAALVE</sequence>
<dbReference type="SUPFAM" id="SSF53807">
    <property type="entry name" value="Helical backbone' metal receptor"/>
    <property type="match status" value="1"/>
</dbReference>
<dbReference type="CDD" id="cd01146">
    <property type="entry name" value="FhuD"/>
    <property type="match status" value="1"/>
</dbReference>
<evidence type="ECO:0000256" key="5">
    <source>
        <dbReference type="SAM" id="SignalP"/>
    </source>
</evidence>
<dbReference type="Pfam" id="PF01497">
    <property type="entry name" value="Peripla_BP_2"/>
    <property type="match status" value="1"/>
</dbReference>
<dbReference type="InterPro" id="IPR051313">
    <property type="entry name" value="Bact_iron-sidero_bind"/>
</dbReference>
<dbReference type="PANTHER" id="PTHR30532:SF28">
    <property type="entry name" value="PETROBACTIN-BINDING PROTEIN YCLQ"/>
    <property type="match status" value="1"/>
</dbReference>
<dbReference type="GO" id="GO:0030288">
    <property type="term" value="C:outer membrane-bounded periplasmic space"/>
    <property type="evidence" value="ECO:0007669"/>
    <property type="project" value="TreeGrafter"/>
</dbReference>
<dbReference type="AlphaFoldDB" id="A0A3A5MDE5"/>
<feature type="signal peptide" evidence="5">
    <location>
        <begin position="1"/>
        <end position="35"/>
    </location>
</feature>
<evidence type="ECO:0000256" key="3">
    <source>
        <dbReference type="ARBA" id="ARBA00022448"/>
    </source>
</evidence>
<dbReference type="PANTHER" id="PTHR30532">
    <property type="entry name" value="IRON III DICITRATE-BINDING PERIPLASMIC PROTEIN"/>
    <property type="match status" value="1"/>
</dbReference>
<feature type="chain" id="PRO_5017445323" evidence="5">
    <location>
        <begin position="36"/>
        <end position="348"/>
    </location>
</feature>
<dbReference type="PROSITE" id="PS50983">
    <property type="entry name" value="FE_B12_PBP"/>
    <property type="match status" value="1"/>
</dbReference>
<accession>A0A3A5MDE5</accession>
<evidence type="ECO:0000256" key="4">
    <source>
        <dbReference type="ARBA" id="ARBA00022729"/>
    </source>
</evidence>
<dbReference type="PROSITE" id="PS51257">
    <property type="entry name" value="PROKAR_LIPOPROTEIN"/>
    <property type="match status" value="1"/>
</dbReference>